<evidence type="ECO:0000313" key="14">
    <source>
        <dbReference type="Proteomes" id="UP001218638"/>
    </source>
</evidence>
<keyword evidence="7 10" id="KW-0472">Membrane</keyword>
<dbReference type="GO" id="GO:0008800">
    <property type="term" value="F:beta-lactamase activity"/>
    <property type="evidence" value="ECO:0007669"/>
    <property type="project" value="UniProtKB-UniRule"/>
</dbReference>
<dbReference type="GO" id="GO:0004180">
    <property type="term" value="F:carboxypeptidase activity"/>
    <property type="evidence" value="ECO:0007669"/>
    <property type="project" value="UniProtKB-KW"/>
</dbReference>
<evidence type="ECO:0000256" key="3">
    <source>
        <dbReference type="ARBA" id="ARBA00012865"/>
    </source>
</evidence>
<evidence type="ECO:0000256" key="4">
    <source>
        <dbReference type="ARBA" id="ARBA00022645"/>
    </source>
</evidence>
<dbReference type="Gene3D" id="3.40.710.10">
    <property type="entry name" value="DD-peptidase/beta-lactamase superfamily"/>
    <property type="match status" value="1"/>
</dbReference>
<gene>
    <name evidence="13" type="ORF">PXH66_14325</name>
</gene>
<evidence type="ECO:0000256" key="9">
    <source>
        <dbReference type="RuleBase" id="RU361140"/>
    </source>
</evidence>
<evidence type="ECO:0000256" key="7">
    <source>
        <dbReference type="ARBA" id="ARBA00023136"/>
    </source>
</evidence>
<dbReference type="InterPro" id="IPR050515">
    <property type="entry name" value="Beta-lactam/transpept"/>
</dbReference>
<dbReference type="SUPFAM" id="SSF56601">
    <property type="entry name" value="beta-lactamase/transpeptidase-like"/>
    <property type="match status" value="1"/>
</dbReference>
<keyword evidence="4" id="KW-0121">Carboxypeptidase</keyword>
<evidence type="ECO:0000256" key="1">
    <source>
        <dbReference type="ARBA" id="ARBA00004370"/>
    </source>
</evidence>
<evidence type="ECO:0000256" key="6">
    <source>
        <dbReference type="ARBA" id="ARBA00022801"/>
    </source>
</evidence>
<keyword evidence="6 9" id="KW-0378">Hydrolase</keyword>
<evidence type="ECO:0000259" key="12">
    <source>
        <dbReference type="Pfam" id="PF03717"/>
    </source>
</evidence>
<dbReference type="EMBL" id="CP119075">
    <property type="protein sequence ID" value="WED63510.1"/>
    <property type="molecule type" value="Genomic_DNA"/>
</dbReference>
<comment type="catalytic activity">
    <reaction evidence="9">
        <text>a beta-lactam + H2O = a substituted beta-amino acid</text>
        <dbReference type="Rhea" id="RHEA:20401"/>
        <dbReference type="ChEBI" id="CHEBI:15377"/>
        <dbReference type="ChEBI" id="CHEBI:35627"/>
        <dbReference type="ChEBI" id="CHEBI:140347"/>
        <dbReference type="EC" id="3.5.2.6"/>
    </reaction>
</comment>
<dbReference type="InterPro" id="IPR001460">
    <property type="entry name" value="PCN-bd_Tpept"/>
</dbReference>
<dbReference type="AlphaFoldDB" id="A0AAE9ZQX4"/>
<dbReference type="Proteomes" id="UP001218638">
    <property type="component" value="Chromosome"/>
</dbReference>
<keyword evidence="10" id="KW-0812">Transmembrane</keyword>
<keyword evidence="14" id="KW-1185">Reference proteome</keyword>
<comment type="subcellular location">
    <subcellularLocation>
        <location evidence="1">Membrane</location>
    </subcellularLocation>
</comment>
<keyword evidence="4" id="KW-0645">Protease</keyword>
<keyword evidence="5" id="KW-0732">Signal</keyword>
<protein>
    <recommendedName>
        <fullName evidence="3 9">Beta-lactamase</fullName>
        <ecNumber evidence="3 9">3.5.2.6</ecNumber>
    </recommendedName>
</protein>
<keyword evidence="10" id="KW-1133">Transmembrane helix</keyword>
<dbReference type="GO" id="GO:0008658">
    <property type="term" value="F:penicillin binding"/>
    <property type="evidence" value="ECO:0007669"/>
    <property type="project" value="InterPro"/>
</dbReference>
<comment type="similarity">
    <text evidence="2 9">Belongs to the class-D beta-lactamase family.</text>
</comment>
<dbReference type="Gene3D" id="3.90.1310.10">
    <property type="entry name" value="Penicillin-binding protein 2a (Domain 2)"/>
    <property type="match status" value="1"/>
</dbReference>
<dbReference type="GO" id="GO:0071555">
    <property type="term" value="P:cell wall organization"/>
    <property type="evidence" value="ECO:0007669"/>
    <property type="project" value="TreeGrafter"/>
</dbReference>
<dbReference type="InterPro" id="IPR012338">
    <property type="entry name" value="Beta-lactam/transpept-like"/>
</dbReference>
<dbReference type="EC" id="3.5.2.6" evidence="3 9"/>
<evidence type="ECO:0000313" key="13">
    <source>
        <dbReference type="EMBL" id="WED63510.1"/>
    </source>
</evidence>
<reference evidence="13" key="1">
    <citation type="submission" date="2023-03" db="EMBL/GenBank/DDBJ databases">
        <title>Lomoglobus Profundus gen. nov., sp. nov., a novel member of the phylum Verrucomicrobia, isolated from deep-marine sediment of South China Sea.</title>
        <authorList>
            <person name="Ahmad T."/>
            <person name="Ishaq S.E."/>
            <person name="Wang F."/>
        </authorList>
    </citation>
    <scope>NUCLEOTIDE SEQUENCE</scope>
    <source>
        <strain evidence="13">LMO-M01</strain>
    </source>
</reference>
<dbReference type="GO" id="GO:0017001">
    <property type="term" value="P:antibiotic catabolic process"/>
    <property type="evidence" value="ECO:0007669"/>
    <property type="project" value="InterPro"/>
</dbReference>
<dbReference type="InterPro" id="IPR036138">
    <property type="entry name" value="PBP_dimer_sf"/>
</dbReference>
<evidence type="ECO:0000256" key="8">
    <source>
        <dbReference type="ARBA" id="ARBA00023251"/>
    </source>
</evidence>
<dbReference type="RefSeq" id="WP_330929110.1">
    <property type="nucleotide sequence ID" value="NZ_CP119075.1"/>
</dbReference>
<evidence type="ECO:0000256" key="10">
    <source>
        <dbReference type="SAM" id="Phobius"/>
    </source>
</evidence>
<proteinExistence type="inferred from homology"/>
<organism evidence="13 14">
    <name type="scientific">Synoicihabitans lomoniglobus</name>
    <dbReference type="NCBI Taxonomy" id="2909285"/>
    <lineage>
        <taxon>Bacteria</taxon>
        <taxon>Pseudomonadati</taxon>
        <taxon>Verrucomicrobiota</taxon>
        <taxon>Opitutia</taxon>
        <taxon>Opitutales</taxon>
        <taxon>Opitutaceae</taxon>
        <taxon>Synoicihabitans</taxon>
    </lineage>
</organism>
<dbReference type="InterPro" id="IPR005311">
    <property type="entry name" value="PBP_dimer"/>
</dbReference>
<dbReference type="KEGG" id="slom:PXH66_14325"/>
<accession>A0AAE9ZQX4</accession>
<keyword evidence="8 9" id="KW-0046">Antibiotic resistance</keyword>
<evidence type="ECO:0000256" key="5">
    <source>
        <dbReference type="ARBA" id="ARBA00022729"/>
    </source>
</evidence>
<name>A0AAE9ZQX4_9BACT</name>
<dbReference type="GO" id="GO:0005886">
    <property type="term" value="C:plasma membrane"/>
    <property type="evidence" value="ECO:0007669"/>
    <property type="project" value="TreeGrafter"/>
</dbReference>
<dbReference type="Pfam" id="PF00905">
    <property type="entry name" value="Transpeptidase"/>
    <property type="match status" value="1"/>
</dbReference>
<feature type="transmembrane region" description="Helical" evidence="10">
    <location>
        <begin position="25"/>
        <end position="47"/>
    </location>
</feature>
<dbReference type="Pfam" id="PF03717">
    <property type="entry name" value="PBP_dimer"/>
    <property type="match status" value="1"/>
</dbReference>
<evidence type="ECO:0000259" key="11">
    <source>
        <dbReference type="Pfam" id="PF00905"/>
    </source>
</evidence>
<dbReference type="PANTHER" id="PTHR30627">
    <property type="entry name" value="PEPTIDOGLYCAN D,D-TRANSPEPTIDASE"/>
    <property type="match status" value="1"/>
</dbReference>
<dbReference type="SUPFAM" id="SSF56519">
    <property type="entry name" value="Penicillin binding protein dimerisation domain"/>
    <property type="match status" value="1"/>
</dbReference>
<dbReference type="InterPro" id="IPR002137">
    <property type="entry name" value="Beta-lactam_class-D_AS"/>
</dbReference>
<dbReference type="GO" id="GO:0046677">
    <property type="term" value="P:response to antibiotic"/>
    <property type="evidence" value="ECO:0007669"/>
    <property type="project" value="UniProtKB-UniRule"/>
</dbReference>
<sequence length="662" mass="72777">MADNITDGSSGMVETHKGSNPRLQFFYIPIAIGFMTLAIGLVIQQVLRSDLAHEKEKAQSQRRILVPGPRGNIYDRNGELLVGNRPRFSAVLYLDELRAEIYREYVEIRKAYRAVEAVGEDVDVPSSTQMTEIARFTVVDRYLQKVNHALGRETELNARNLRRHFNAQRILPYNLIEDLEPDEYARLLEQLPVNSPLQVYTTSTRYYPHDNTASHVLGYVAANRDIEVDEEFPGAELMTFRMVGSEGRNGLETQFESKLQGEAGGTVYRVNSVGYRVESLQRRLPVQGENLITSLDIDLQLAAEKRMREYEMAGAAVALDVNTGEVLVMASVPDYNLNDFSPSLSQAAVDDINARGAWLNRPIQGLYPPGSSFKILVTLAGMRAGTIGPDTETNCGGYYRVGRRLFPCHDGHAHGQIKLHTAIAKSCNVFYYEHGLETGAQALADEARRLGFGSVTGIELPHESERTLIPDPAWKKERRGQSWVPGDTANMSIGQGDVLVTPLQMATFMASLARGQTTTVPHLTHDPERAVQRTAPLGLSPANYAAVLEGMEECTISGTSRTSFTTIKSMRIPGLRVAGKTGTAQKRTAKGTVNFAWFICFAPIERPQVAIAVMVEGDTPGEETGGGSFSAPVAHDILAKWAEKFPELIPAPSSEAAVLAAR</sequence>
<feature type="domain" description="Penicillin-binding protein dimerisation" evidence="12">
    <location>
        <begin position="67"/>
        <end position="279"/>
    </location>
</feature>
<dbReference type="PROSITE" id="PS00337">
    <property type="entry name" value="BETA_LACTAMASE_D"/>
    <property type="match status" value="1"/>
</dbReference>
<evidence type="ECO:0000256" key="2">
    <source>
        <dbReference type="ARBA" id="ARBA00007898"/>
    </source>
</evidence>
<feature type="domain" description="Penicillin-binding protein transpeptidase" evidence="11">
    <location>
        <begin position="314"/>
        <end position="638"/>
    </location>
</feature>